<dbReference type="PANTHER" id="PTHR43135">
    <property type="entry name" value="ALPHA-D-RIBOSE 1-METHYLPHOSPHONATE 5-TRIPHOSPHATE DIPHOSPHATASE"/>
    <property type="match status" value="1"/>
</dbReference>
<organism evidence="2 3">
    <name type="scientific">Alicyclobacillus fodiniaquatilis</name>
    <dbReference type="NCBI Taxonomy" id="1661150"/>
    <lineage>
        <taxon>Bacteria</taxon>
        <taxon>Bacillati</taxon>
        <taxon>Bacillota</taxon>
        <taxon>Bacilli</taxon>
        <taxon>Bacillales</taxon>
        <taxon>Alicyclobacillaceae</taxon>
        <taxon>Alicyclobacillus</taxon>
    </lineage>
</organism>
<dbReference type="InterPro" id="IPR051781">
    <property type="entry name" value="Metallo-dep_Hydrolase"/>
</dbReference>
<dbReference type="SUPFAM" id="SSF51556">
    <property type="entry name" value="Metallo-dependent hydrolases"/>
    <property type="match status" value="1"/>
</dbReference>
<name>A0ABW4JC73_9BACL</name>
<dbReference type="PIRSF" id="PIRSF038971">
    <property type="entry name" value="PhnM"/>
    <property type="match status" value="1"/>
</dbReference>
<keyword evidence="2" id="KW-0378">Hydrolase</keyword>
<keyword evidence="3" id="KW-1185">Reference proteome</keyword>
<dbReference type="GO" id="GO:0016787">
    <property type="term" value="F:hydrolase activity"/>
    <property type="evidence" value="ECO:0007669"/>
    <property type="project" value="UniProtKB-KW"/>
</dbReference>
<dbReference type="Proteomes" id="UP001597079">
    <property type="component" value="Unassembled WGS sequence"/>
</dbReference>
<dbReference type="NCBIfam" id="NF011987">
    <property type="entry name" value="PRK15446.2-3"/>
    <property type="match status" value="1"/>
</dbReference>
<evidence type="ECO:0000259" key="1">
    <source>
        <dbReference type="Pfam" id="PF01979"/>
    </source>
</evidence>
<gene>
    <name evidence="2" type="ORF">ACFSB2_04535</name>
</gene>
<evidence type="ECO:0000313" key="2">
    <source>
        <dbReference type="EMBL" id="MFD1673976.1"/>
    </source>
</evidence>
<dbReference type="InterPro" id="IPR032466">
    <property type="entry name" value="Metal_Hydrolase"/>
</dbReference>
<dbReference type="InterPro" id="IPR006680">
    <property type="entry name" value="Amidohydro-rel"/>
</dbReference>
<dbReference type="PANTHER" id="PTHR43135:SF3">
    <property type="entry name" value="ALPHA-D-RIBOSE 1-METHYLPHOSPHONATE 5-TRIPHOSPHATE DIPHOSPHATASE"/>
    <property type="match status" value="1"/>
</dbReference>
<accession>A0ABW4JC73</accession>
<protein>
    <submittedName>
        <fullName evidence="2">Alpha-D-ribose 1-methylphosphonate 5-triphosphate diphosphatase</fullName>
        <ecNumber evidence="2">3.6.1.63</ecNumber>
    </submittedName>
</protein>
<dbReference type="RefSeq" id="WP_377941628.1">
    <property type="nucleotide sequence ID" value="NZ_JBHUCX010000014.1"/>
</dbReference>
<dbReference type="Pfam" id="PF01979">
    <property type="entry name" value="Amidohydro_1"/>
    <property type="match status" value="1"/>
</dbReference>
<reference evidence="3" key="1">
    <citation type="journal article" date="2019" name="Int. J. Syst. Evol. Microbiol.">
        <title>The Global Catalogue of Microorganisms (GCM) 10K type strain sequencing project: providing services to taxonomists for standard genome sequencing and annotation.</title>
        <authorList>
            <consortium name="The Broad Institute Genomics Platform"/>
            <consortium name="The Broad Institute Genome Sequencing Center for Infectious Disease"/>
            <person name="Wu L."/>
            <person name="Ma J."/>
        </authorList>
    </citation>
    <scope>NUCLEOTIDE SEQUENCE [LARGE SCALE GENOMIC DNA]</scope>
    <source>
        <strain evidence="3">CGMCC 1.12286</strain>
    </source>
</reference>
<dbReference type="NCBIfam" id="NF011984">
    <property type="entry name" value="PRK15446.1-5"/>
    <property type="match status" value="1"/>
</dbReference>
<feature type="domain" description="Amidohydrolase-related" evidence="1">
    <location>
        <begin position="235"/>
        <end position="382"/>
    </location>
</feature>
<dbReference type="NCBIfam" id="NF011990">
    <property type="entry name" value="PRK15446.2-6"/>
    <property type="match status" value="1"/>
</dbReference>
<dbReference type="InterPro" id="IPR011059">
    <property type="entry name" value="Metal-dep_hydrolase_composite"/>
</dbReference>
<sequence>MTTTWITGGTVVLENGAVAADLEITDGILSDIRLDNMPAHVNLADVQHIDATGLLVLPGMIDLHTDAIEKEVQPRPGTQFPLDVAFRELERRMVSNGITMAYHSLSMSGGEGVRSNRLIEQIVEELGHLRETRTLMRHRVHLRYELSNFAGRPLVEALIREGRVHLLSYMDHSPGQGQFKNTGNYANYLLKTYGAQGVATQAKVQEMERLRAQRSWDELAPLTKMALAANIKIASHDDDEAEKVDMMRALGVTISEFPINLHTAHYAKSNDMFVSVGAPNIVRGGSHTANLNAREAVHSGAANMVCSDYHPPSMLAAVFQLIQDGRRLAEAAKLVSLYPAQAVGIDADYGSIQVGKKADLVLVERMREQHTVRYTLIDGRVVYAADYHLMDHA</sequence>
<dbReference type="SUPFAM" id="SSF51338">
    <property type="entry name" value="Composite domain of metallo-dependent hydrolases"/>
    <property type="match status" value="1"/>
</dbReference>
<evidence type="ECO:0000313" key="3">
    <source>
        <dbReference type="Proteomes" id="UP001597079"/>
    </source>
</evidence>
<dbReference type="EC" id="3.6.1.63" evidence="2"/>
<dbReference type="Gene3D" id="2.30.40.10">
    <property type="entry name" value="Urease, subunit C, domain 1"/>
    <property type="match status" value="2"/>
</dbReference>
<dbReference type="InterPro" id="IPR012696">
    <property type="entry name" value="PhnM"/>
</dbReference>
<comment type="caution">
    <text evidence="2">The sequence shown here is derived from an EMBL/GenBank/DDBJ whole genome shotgun (WGS) entry which is preliminary data.</text>
</comment>
<proteinExistence type="predicted"/>
<dbReference type="EMBL" id="JBHUCX010000014">
    <property type="protein sequence ID" value="MFD1673976.1"/>
    <property type="molecule type" value="Genomic_DNA"/>
</dbReference>